<dbReference type="CDD" id="cd02440">
    <property type="entry name" value="AdoMet_MTases"/>
    <property type="match status" value="1"/>
</dbReference>
<dbReference type="Pfam" id="PF08241">
    <property type="entry name" value="Methyltransf_11"/>
    <property type="match status" value="1"/>
</dbReference>
<dbReference type="InterPro" id="IPR013216">
    <property type="entry name" value="Methyltransf_11"/>
</dbReference>
<protein>
    <submittedName>
        <fullName evidence="2">PUTATIVE METHYLTRANSFERASE</fullName>
    </submittedName>
</protein>
<accession>C9Z680</accession>
<dbReference type="GO" id="GO:0008757">
    <property type="term" value="F:S-adenosylmethionine-dependent methyltransferase activity"/>
    <property type="evidence" value="ECO:0007669"/>
    <property type="project" value="InterPro"/>
</dbReference>
<proteinExistence type="predicted"/>
<sequence length="314" mass="33549">MAGGAFTRSVTLAPVPRARRRRTVVSELPDPVEADRALKAKHRAMWAQGDYPAVAAEIIPELGPILVEACGLRGGGGQGASGAAGRPVRLLDVAAGSGNAAIPAALAGASVVASDLTPELFEAGRRLAADRGVEVEWRQADAEALPFQDDEFDTVLSCVGVMFAPHHQAAADELVRVCRPGGTIGLLSWTPEGFLGQMLATMKPYLPPPPPGAQPPPLWGDEAHVRALLGDRVTNVEARKQTVLVDRFKSPEEFRDYFKARYGPTIAAYRAVADDPDRTAGLDRDLAELAQRHDRGAGSTAMEWEYLLFTARTV</sequence>
<dbReference type="STRING" id="680198.SCAB_88131"/>
<dbReference type="KEGG" id="scb:SCAB_88131"/>
<feature type="domain" description="Methyltransferase type 11" evidence="1">
    <location>
        <begin position="91"/>
        <end position="184"/>
    </location>
</feature>
<keyword evidence="2" id="KW-0489">Methyltransferase</keyword>
<evidence type="ECO:0000313" key="2">
    <source>
        <dbReference type="EMBL" id="CBG75750.1"/>
    </source>
</evidence>
<dbReference type="Proteomes" id="UP000001444">
    <property type="component" value="Chromosome"/>
</dbReference>
<dbReference type="PANTHER" id="PTHR43591">
    <property type="entry name" value="METHYLTRANSFERASE"/>
    <property type="match status" value="1"/>
</dbReference>
<evidence type="ECO:0000259" key="1">
    <source>
        <dbReference type="Pfam" id="PF08241"/>
    </source>
</evidence>
<name>C9Z680_STRSW</name>
<dbReference type="GO" id="GO:0032259">
    <property type="term" value="P:methylation"/>
    <property type="evidence" value="ECO:0007669"/>
    <property type="project" value="UniProtKB-KW"/>
</dbReference>
<dbReference type="PANTHER" id="PTHR43591:SF24">
    <property type="entry name" value="2-METHOXY-6-POLYPRENYL-1,4-BENZOQUINOL METHYLASE, MITOCHONDRIAL"/>
    <property type="match status" value="1"/>
</dbReference>
<dbReference type="AlphaFoldDB" id="C9Z680"/>
<dbReference type="InterPro" id="IPR029063">
    <property type="entry name" value="SAM-dependent_MTases_sf"/>
</dbReference>
<organism evidence="2 3">
    <name type="scientific">Streptomyces scabiei (strain 87.22)</name>
    <dbReference type="NCBI Taxonomy" id="680198"/>
    <lineage>
        <taxon>Bacteria</taxon>
        <taxon>Bacillati</taxon>
        <taxon>Actinomycetota</taxon>
        <taxon>Actinomycetes</taxon>
        <taxon>Kitasatosporales</taxon>
        <taxon>Streptomycetaceae</taxon>
        <taxon>Streptomyces</taxon>
    </lineage>
</organism>
<dbReference type="HOGENOM" id="CLU_037990_2_1_11"/>
<gene>
    <name evidence="2" type="ordered locus">SCAB_88131</name>
</gene>
<evidence type="ECO:0000313" key="3">
    <source>
        <dbReference type="Proteomes" id="UP000001444"/>
    </source>
</evidence>
<keyword evidence="3" id="KW-1185">Reference proteome</keyword>
<reference evidence="2 3" key="1">
    <citation type="journal article" date="2010" name="Mol. Plant Microbe Interact.">
        <title>Streptomyces scabies 87-22 contains a coronafacic acid-like biosynthetic cluster that contributes to plant-microbe interactions.</title>
        <authorList>
            <person name="Bignell D.R."/>
            <person name="Seipke R.F."/>
            <person name="Huguet-Tapia J.C."/>
            <person name="Chambers A.H."/>
            <person name="Parry R.J."/>
            <person name="Loria R."/>
        </authorList>
    </citation>
    <scope>NUCLEOTIDE SEQUENCE [LARGE SCALE GENOMIC DNA]</scope>
    <source>
        <strain evidence="2 3">87.22</strain>
    </source>
</reference>
<dbReference type="SUPFAM" id="SSF53335">
    <property type="entry name" value="S-adenosyl-L-methionine-dependent methyltransferases"/>
    <property type="match status" value="1"/>
</dbReference>
<dbReference type="eggNOG" id="COG2226">
    <property type="taxonomic scope" value="Bacteria"/>
</dbReference>
<dbReference type="EMBL" id="FN554889">
    <property type="protein sequence ID" value="CBG75750.1"/>
    <property type="molecule type" value="Genomic_DNA"/>
</dbReference>
<dbReference type="Gene3D" id="3.40.50.150">
    <property type="entry name" value="Vaccinia Virus protein VP39"/>
    <property type="match status" value="1"/>
</dbReference>
<keyword evidence="2" id="KW-0808">Transferase</keyword>